<evidence type="ECO:0000313" key="3">
    <source>
        <dbReference type="Proteomes" id="UP000198953"/>
    </source>
</evidence>
<dbReference type="Gene3D" id="1.10.10.10">
    <property type="entry name" value="Winged helix-like DNA-binding domain superfamily/Winged helix DNA-binding domain"/>
    <property type="match status" value="1"/>
</dbReference>
<reference evidence="2 3" key="1">
    <citation type="submission" date="2016-10" db="EMBL/GenBank/DDBJ databases">
        <authorList>
            <person name="de Groot N.N."/>
        </authorList>
    </citation>
    <scope>NUCLEOTIDE SEQUENCE [LARGE SCALE GENOMIC DNA]</scope>
    <source>
        <strain evidence="2 3">DSM 43357</strain>
    </source>
</reference>
<dbReference type="InterPro" id="IPR043129">
    <property type="entry name" value="ATPase_NBD"/>
</dbReference>
<name>A0A1H7Y8J0_9ACTN</name>
<dbReference type="InterPro" id="IPR036390">
    <property type="entry name" value="WH_DNA-bd_sf"/>
</dbReference>
<dbReference type="PANTHER" id="PTHR18964:SF149">
    <property type="entry name" value="BIFUNCTIONAL UDP-N-ACETYLGLUCOSAMINE 2-EPIMERASE_N-ACETYLMANNOSAMINE KINASE"/>
    <property type="match status" value="1"/>
</dbReference>
<proteinExistence type="inferred from homology"/>
<evidence type="ECO:0000256" key="1">
    <source>
        <dbReference type="ARBA" id="ARBA00006479"/>
    </source>
</evidence>
<dbReference type="SUPFAM" id="SSF53067">
    <property type="entry name" value="Actin-like ATPase domain"/>
    <property type="match status" value="1"/>
</dbReference>
<dbReference type="Gene3D" id="3.30.420.40">
    <property type="match status" value="2"/>
</dbReference>
<dbReference type="Pfam" id="PF13412">
    <property type="entry name" value="HTH_24"/>
    <property type="match status" value="1"/>
</dbReference>
<evidence type="ECO:0000313" key="2">
    <source>
        <dbReference type="EMBL" id="SEM42194.1"/>
    </source>
</evidence>
<dbReference type="STRING" id="46177.SAMN05660976_05086"/>
<accession>A0A1H7Y8J0</accession>
<gene>
    <name evidence="2" type="ORF">SAMN05660976_05086</name>
</gene>
<dbReference type="CDD" id="cd23763">
    <property type="entry name" value="ASKHA_ATPase_ROK"/>
    <property type="match status" value="1"/>
</dbReference>
<keyword evidence="2" id="KW-0808">Transferase</keyword>
<protein>
    <submittedName>
        <fullName evidence="2">Sugar kinase of the NBD/HSP70 family, may contain an N-terminal HTH domain</fullName>
    </submittedName>
</protein>
<dbReference type="Proteomes" id="UP000198953">
    <property type="component" value="Unassembled WGS sequence"/>
</dbReference>
<dbReference type="SUPFAM" id="SSF46785">
    <property type="entry name" value="Winged helix' DNA-binding domain"/>
    <property type="match status" value="1"/>
</dbReference>
<dbReference type="InterPro" id="IPR000600">
    <property type="entry name" value="ROK"/>
</dbReference>
<dbReference type="EMBL" id="FOBF01000013">
    <property type="protein sequence ID" value="SEM42194.1"/>
    <property type="molecule type" value="Genomic_DNA"/>
</dbReference>
<dbReference type="RefSeq" id="WP_256257256.1">
    <property type="nucleotide sequence ID" value="NZ_BBZG01000001.1"/>
</dbReference>
<sequence length="380" mass="38395">MESRDARRVNRAAVLSVLLSDGRASRVVVAKRTGLSKATVSRVVEDLLAENLIKESGPLPTDGPGRQPHALELAADAGLVAGIDMGGTSTRFLLADLTGRQLAGHRAATPRGGDAKEVAAFLAETLASLAAGHPGRITHTTVGLPGAVHPATCAVRSAPNLPQIEGTAFTEAVAASVPGAVAFDNDTNCALIGELHAGAAHGRRDAVMVTIGTGLGVSVQLDGKPLPGRTGAVGEFGALPYADGTLEDAISGKGLTDRAPRATPAEILAGDLHPGLRDKARGALETLLRLVTVAYEPEVIVLGGGVSSSMLAWHAELERSLTDLTPEPPSVVASALGDPAGAAGALVAALGAAHRAIGVDVPIPTVRLTPKESHVPAQAG</sequence>
<dbReference type="Pfam" id="PF00480">
    <property type="entry name" value="ROK"/>
    <property type="match status" value="1"/>
</dbReference>
<dbReference type="InterPro" id="IPR036388">
    <property type="entry name" value="WH-like_DNA-bd_sf"/>
</dbReference>
<keyword evidence="2" id="KW-0418">Kinase</keyword>
<dbReference type="PANTHER" id="PTHR18964">
    <property type="entry name" value="ROK (REPRESSOR, ORF, KINASE) FAMILY"/>
    <property type="match status" value="1"/>
</dbReference>
<comment type="similarity">
    <text evidence="1">Belongs to the ROK (NagC/XylR) family.</text>
</comment>
<dbReference type="AlphaFoldDB" id="A0A1H7Y8J0"/>
<organism evidence="2 3">
    <name type="scientific">Nonomuraea pusilla</name>
    <dbReference type="NCBI Taxonomy" id="46177"/>
    <lineage>
        <taxon>Bacteria</taxon>
        <taxon>Bacillati</taxon>
        <taxon>Actinomycetota</taxon>
        <taxon>Actinomycetes</taxon>
        <taxon>Streptosporangiales</taxon>
        <taxon>Streptosporangiaceae</taxon>
        <taxon>Nonomuraea</taxon>
    </lineage>
</organism>
<keyword evidence="3" id="KW-1185">Reference proteome</keyword>
<dbReference type="GO" id="GO:0016301">
    <property type="term" value="F:kinase activity"/>
    <property type="evidence" value="ECO:0007669"/>
    <property type="project" value="UniProtKB-KW"/>
</dbReference>